<dbReference type="InterPro" id="IPR016190">
    <property type="entry name" value="Transl_init_fac_IF2/IF5_Zn-bd"/>
</dbReference>
<evidence type="ECO:0000256" key="2">
    <source>
        <dbReference type="ARBA" id="ARBA00018059"/>
    </source>
</evidence>
<dbReference type="Pfam" id="PF01873">
    <property type="entry name" value="eIF-5_eIF-2B"/>
    <property type="match status" value="1"/>
</dbReference>
<dbReference type="InterPro" id="IPR016024">
    <property type="entry name" value="ARM-type_fold"/>
</dbReference>
<dbReference type="GO" id="GO:0071074">
    <property type="term" value="F:eukaryotic initiation factor eIF2 binding"/>
    <property type="evidence" value="ECO:0007669"/>
    <property type="project" value="TreeGrafter"/>
</dbReference>
<dbReference type="Gene3D" id="3.30.30.170">
    <property type="match status" value="1"/>
</dbReference>
<keyword evidence="4" id="KW-0547">Nucleotide-binding</keyword>
<reference evidence="9" key="1">
    <citation type="submission" date="2024-06" db="EMBL/GenBank/DDBJ databases">
        <authorList>
            <person name="Liu X."/>
            <person name="Lenzi L."/>
            <person name="Haldenby T S."/>
            <person name="Uol C."/>
        </authorList>
    </citation>
    <scope>NUCLEOTIDE SEQUENCE</scope>
</reference>
<dbReference type="PANTHER" id="PTHR23001">
    <property type="entry name" value="EUKARYOTIC TRANSLATION INITIATION FACTOR"/>
    <property type="match status" value="1"/>
</dbReference>
<dbReference type="InterPro" id="IPR002735">
    <property type="entry name" value="Transl_init_fac_IF2/IF5_dom"/>
</dbReference>
<keyword evidence="3" id="KW-0396">Initiation factor</keyword>
<dbReference type="SUPFAM" id="SSF48371">
    <property type="entry name" value="ARM repeat"/>
    <property type="match status" value="1"/>
</dbReference>
<feature type="region of interest" description="Disordered" evidence="7">
    <location>
        <begin position="143"/>
        <end position="207"/>
    </location>
</feature>
<dbReference type="SUPFAM" id="SSF100966">
    <property type="entry name" value="Translation initiation factor 2 beta, aIF2beta, N-terminal domain"/>
    <property type="match status" value="1"/>
</dbReference>
<feature type="region of interest" description="Disordered" evidence="7">
    <location>
        <begin position="389"/>
        <end position="440"/>
    </location>
</feature>
<dbReference type="Pfam" id="PF02020">
    <property type="entry name" value="W2"/>
    <property type="match status" value="1"/>
</dbReference>
<keyword evidence="5" id="KW-0648">Protein biosynthesis</keyword>
<dbReference type="SMART" id="SM00515">
    <property type="entry name" value="eIF5C"/>
    <property type="match status" value="1"/>
</dbReference>
<dbReference type="FunFam" id="3.30.30.170:FF:000002">
    <property type="entry name" value="Eukaryotic translation initiation factor 5"/>
    <property type="match status" value="1"/>
</dbReference>
<dbReference type="GO" id="GO:0003743">
    <property type="term" value="F:translation initiation factor activity"/>
    <property type="evidence" value="ECO:0007669"/>
    <property type="project" value="UniProtKB-KW"/>
</dbReference>
<name>A0AAV2TT56_CALDB</name>
<dbReference type="GO" id="GO:0005525">
    <property type="term" value="F:GTP binding"/>
    <property type="evidence" value="ECO:0007669"/>
    <property type="project" value="UniProtKB-KW"/>
</dbReference>
<organism evidence="9 10">
    <name type="scientific">Calicophoron daubneyi</name>
    <name type="common">Rumen fluke</name>
    <name type="synonym">Paramphistomum daubneyi</name>
    <dbReference type="NCBI Taxonomy" id="300641"/>
    <lineage>
        <taxon>Eukaryota</taxon>
        <taxon>Metazoa</taxon>
        <taxon>Spiralia</taxon>
        <taxon>Lophotrochozoa</taxon>
        <taxon>Platyhelminthes</taxon>
        <taxon>Trematoda</taxon>
        <taxon>Digenea</taxon>
        <taxon>Plagiorchiida</taxon>
        <taxon>Pronocephalata</taxon>
        <taxon>Paramphistomoidea</taxon>
        <taxon>Paramphistomidae</taxon>
        <taxon>Calicophoron</taxon>
    </lineage>
</organism>
<feature type="compositionally biased region" description="Basic and acidic residues" evidence="7">
    <location>
        <begin position="417"/>
        <end position="429"/>
    </location>
</feature>
<evidence type="ECO:0000259" key="8">
    <source>
        <dbReference type="PROSITE" id="PS51363"/>
    </source>
</evidence>
<evidence type="ECO:0000256" key="5">
    <source>
        <dbReference type="ARBA" id="ARBA00022917"/>
    </source>
</evidence>
<dbReference type="EMBL" id="CAXLJL010000478">
    <property type="protein sequence ID" value="CAL5138118.1"/>
    <property type="molecule type" value="Genomic_DNA"/>
</dbReference>
<dbReference type="SMART" id="SM00653">
    <property type="entry name" value="eIF2B_5"/>
    <property type="match status" value="1"/>
</dbReference>
<comment type="similarity">
    <text evidence="1">Belongs to the eIF-2-beta/eIF-5 family.</text>
</comment>
<dbReference type="FunFam" id="2.20.25.350:FF:000001">
    <property type="entry name" value="Eukaryotic translation initiation factor 5"/>
    <property type="match status" value="1"/>
</dbReference>
<feature type="compositionally biased region" description="Acidic residues" evidence="7">
    <location>
        <begin position="193"/>
        <end position="206"/>
    </location>
</feature>
<evidence type="ECO:0000256" key="4">
    <source>
        <dbReference type="ARBA" id="ARBA00022741"/>
    </source>
</evidence>
<dbReference type="Proteomes" id="UP001497525">
    <property type="component" value="Unassembled WGS sequence"/>
</dbReference>
<dbReference type="PROSITE" id="PS51363">
    <property type="entry name" value="W2"/>
    <property type="match status" value="1"/>
</dbReference>
<dbReference type="Gene3D" id="2.20.25.350">
    <property type="match status" value="1"/>
</dbReference>
<dbReference type="InterPro" id="IPR045196">
    <property type="entry name" value="IF2/IF5"/>
</dbReference>
<dbReference type="Gene3D" id="1.25.40.180">
    <property type="match status" value="1"/>
</dbReference>
<dbReference type="AlphaFoldDB" id="A0AAV2TT56"/>
<dbReference type="PANTHER" id="PTHR23001:SF7">
    <property type="entry name" value="EUKARYOTIC TRANSLATION INITIATION FACTOR 5"/>
    <property type="match status" value="1"/>
</dbReference>
<comment type="caution">
    <text evidence="9">The sequence shown here is derived from an EMBL/GenBank/DDBJ whole genome shotgun (WGS) entry which is preliminary data.</text>
</comment>
<dbReference type="GO" id="GO:0005829">
    <property type="term" value="C:cytosol"/>
    <property type="evidence" value="ECO:0007669"/>
    <property type="project" value="TreeGrafter"/>
</dbReference>
<gene>
    <name evidence="9" type="ORF">CDAUBV1_LOCUS12737</name>
</gene>
<proteinExistence type="inferred from homology"/>
<feature type="domain" description="W2" evidence="8">
    <location>
        <begin position="230"/>
        <end position="396"/>
    </location>
</feature>
<feature type="compositionally biased region" description="Acidic residues" evidence="7">
    <location>
        <begin position="389"/>
        <end position="402"/>
    </location>
</feature>
<evidence type="ECO:0000256" key="3">
    <source>
        <dbReference type="ARBA" id="ARBA00022540"/>
    </source>
</evidence>
<protein>
    <recommendedName>
        <fullName evidence="2">Eukaryotic translation initiation factor 5</fullName>
    </recommendedName>
</protein>
<evidence type="ECO:0000256" key="6">
    <source>
        <dbReference type="ARBA" id="ARBA00023134"/>
    </source>
</evidence>
<dbReference type="InterPro" id="IPR016189">
    <property type="entry name" value="Transl_init_fac_IF2/IF5_N"/>
</dbReference>
<evidence type="ECO:0000256" key="7">
    <source>
        <dbReference type="SAM" id="MobiDB-lite"/>
    </source>
</evidence>
<dbReference type="CDD" id="cd11561">
    <property type="entry name" value="W2_eIF5"/>
    <property type="match status" value="1"/>
</dbReference>
<feature type="compositionally biased region" description="Acidic residues" evidence="7">
    <location>
        <begin position="430"/>
        <end position="440"/>
    </location>
</feature>
<evidence type="ECO:0000313" key="10">
    <source>
        <dbReference type="Proteomes" id="UP001497525"/>
    </source>
</evidence>
<accession>A0AAV2TT56</accession>
<evidence type="ECO:0000256" key="1">
    <source>
        <dbReference type="ARBA" id="ARBA00010397"/>
    </source>
</evidence>
<sequence length="440" mass="49175">MAININREVEDTFYRYKMPKLAAKVEGKGNGIKTVIVNVSDIAKALNRKPIYVTKFFGCELGAQIHVDDKNDRYIVNGAHDAAKLQELLDGFIKKFVLCQSCGNPETTMHVNKKTGNVGTTCKACGYQGQLDVAHRLTQYIVKNPPECDQPPKGKTKKSKRAKNGEKNSDDDRDTSAAGGDENSRHSPLANTQDEDDEDWVEDTTEEAQLQRMNELSAMAKSLALSVDVEKSETERADVFFKHLTQLRKKGDIVAHRRDIKQEADRLNLGPRAVLVLAEVLLSSTDQIMADIKKNASIFLLFTRVGENQKRAQNYVLGAMAKLIERSKGHNLLPKACHILKAFYDHDVVEESVILAWYEKGPSKKFVPLELSSKILKICAPMIKWLKEAEEEDSDASSDESPAEQPEPIVQPVNGIEQKRDPKPSKQDSESEEDIDIDAI</sequence>
<dbReference type="SUPFAM" id="SSF75689">
    <property type="entry name" value="Zinc-binding domain of translation initiation factor 2 beta"/>
    <property type="match status" value="1"/>
</dbReference>
<dbReference type="GO" id="GO:0005092">
    <property type="term" value="F:GDP-dissociation inhibitor activity"/>
    <property type="evidence" value="ECO:0007669"/>
    <property type="project" value="TreeGrafter"/>
</dbReference>
<keyword evidence="6" id="KW-0342">GTP-binding</keyword>
<dbReference type="GO" id="GO:0001732">
    <property type="term" value="P:formation of cytoplasmic translation initiation complex"/>
    <property type="evidence" value="ECO:0007669"/>
    <property type="project" value="TreeGrafter"/>
</dbReference>
<evidence type="ECO:0000313" key="9">
    <source>
        <dbReference type="EMBL" id="CAL5138118.1"/>
    </source>
</evidence>
<dbReference type="InterPro" id="IPR003307">
    <property type="entry name" value="W2_domain"/>
</dbReference>